<dbReference type="Proteomes" id="UP000308230">
    <property type="component" value="Unassembled WGS sequence"/>
</dbReference>
<keyword evidence="6" id="KW-0472">Membrane</keyword>
<proteinExistence type="inferred from homology"/>
<comment type="subunit">
    <text evidence="6">Probably oligomerizes.</text>
</comment>
<dbReference type="PROSITE" id="PS51794">
    <property type="entry name" value="DAC"/>
    <property type="match status" value="1"/>
</dbReference>
<reference evidence="8 9" key="1">
    <citation type="submission" date="2019-04" db="EMBL/GenBank/DDBJ databases">
        <title>Bacillus caeni sp. nov., a bacterium isolated from mangrove sediment.</title>
        <authorList>
            <person name="Huang H."/>
            <person name="Mo K."/>
            <person name="Hu Y."/>
        </authorList>
    </citation>
    <scope>NUCLEOTIDE SEQUENCE [LARGE SCALE GENOMIC DNA]</scope>
    <source>
        <strain evidence="8 9">HB172195</strain>
    </source>
</reference>
<dbReference type="PANTHER" id="PTHR34185:SF2">
    <property type="entry name" value="CYCLIC DI-AMP SYNTHASE CDAS"/>
    <property type="match status" value="1"/>
</dbReference>
<dbReference type="EMBL" id="SWLG01000005">
    <property type="protein sequence ID" value="TLS37967.1"/>
    <property type="molecule type" value="Genomic_DNA"/>
</dbReference>
<dbReference type="Pfam" id="PF10372">
    <property type="entry name" value="CdaS_N"/>
    <property type="match status" value="1"/>
</dbReference>
<dbReference type="AlphaFoldDB" id="A0A5R9F302"/>
<dbReference type="Gene3D" id="1.10.287.770">
    <property type="entry name" value="YojJ-like"/>
    <property type="match status" value="1"/>
</dbReference>
<organism evidence="8 9">
    <name type="scientific">Exobacillus caeni</name>
    <dbReference type="NCBI Taxonomy" id="2574798"/>
    <lineage>
        <taxon>Bacteria</taxon>
        <taxon>Bacillati</taxon>
        <taxon>Bacillota</taxon>
        <taxon>Bacilli</taxon>
        <taxon>Bacillales</taxon>
        <taxon>Guptibacillaceae</taxon>
        <taxon>Exobacillus</taxon>
    </lineage>
</organism>
<dbReference type="GO" id="GO:0006171">
    <property type="term" value="P:cAMP biosynthetic process"/>
    <property type="evidence" value="ECO:0007669"/>
    <property type="project" value="InterPro"/>
</dbReference>
<protein>
    <recommendedName>
        <fullName evidence="6">Diadenylate cyclase</fullName>
        <shortName evidence="6">DAC</shortName>
        <ecNumber evidence="6">2.7.7.85</ecNumber>
    </recommendedName>
    <alternativeName>
        <fullName evidence="6">Cyclic-di-AMP synthase</fullName>
        <shortName evidence="6">c-di-AMP synthase</shortName>
    </alternativeName>
</protein>
<evidence type="ECO:0000256" key="2">
    <source>
        <dbReference type="ARBA" id="ARBA00022679"/>
    </source>
</evidence>
<dbReference type="InterPro" id="IPR019457">
    <property type="entry name" value="CdaS_N"/>
</dbReference>
<dbReference type="GO" id="GO:0004016">
    <property type="term" value="F:adenylate cyclase activity"/>
    <property type="evidence" value="ECO:0007669"/>
    <property type="project" value="UniProtKB-UniRule"/>
</dbReference>
<keyword evidence="5 6" id="KW-0067">ATP-binding</keyword>
<dbReference type="Gene3D" id="3.40.1700.10">
    <property type="entry name" value="DNA integrity scanning protein, DisA, N-terminal domain"/>
    <property type="match status" value="1"/>
</dbReference>
<dbReference type="PANTHER" id="PTHR34185">
    <property type="entry name" value="DIADENYLATE CYCLASE"/>
    <property type="match status" value="1"/>
</dbReference>
<evidence type="ECO:0000313" key="9">
    <source>
        <dbReference type="Proteomes" id="UP000308230"/>
    </source>
</evidence>
<dbReference type="InterPro" id="IPR050338">
    <property type="entry name" value="DisA"/>
</dbReference>
<dbReference type="InterPro" id="IPR053472">
    <property type="entry name" value="DAC_CdaS-like"/>
</dbReference>
<keyword evidence="3 6" id="KW-0548">Nucleotidyltransferase</keyword>
<dbReference type="GO" id="GO:0106408">
    <property type="term" value="F:diadenylate cyclase activity"/>
    <property type="evidence" value="ECO:0007669"/>
    <property type="project" value="UniProtKB-EC"/>
</dbReference>
<sequence>MKDIPLHGEMKSKLKEHLEIVKDEVNRLVSELDEDRECILCDFEDIQKKFVKIHSSAAYYYLQAYLTPFTSMHTELSRVAQHLSNRHHGALIAIQRDDSVDPLIKEGTALNAQFSTTLLESIFYPGNPLHDGAVLIKTNHIISAGNVLPISTNELKGANKKLGMRHRAAIGLSERSDALVLVVSEETGRISFAIGGKLYPVTTEELFL</sequence>
<keyword evidence="6" id="KW-1003">Cell membrane</keyword>
<evidence type="ECO:0000256" key="4">
    <source>
        <dbReference type="ARBA" id="ARBA00022741"/>
    </source>
</evidence>
<evidence type="ECO:0000313" key="8">
    <source>
        <dbReference type="EMBL" id="TLS37967.1"/>
    </source>
</evidence>
<keyword evidence="9" id="KW-1185">Reference proteome</keyword>
<keyword evidence="6" id="KW-1133">Transmembrane helix</keyword>
<dbReference type="HAMAP" id="MF_00838">
    <property type="entry name" value="DacB"/>
    <property type="match status" value="1"/>
</dbReference>
<name>A0A5R9F302_9BACL</name>
<dbReference type="InterPro" id="IPR003390">
    <property type="entry name" value="DNA_integrity_scan_DisA_N"/>
</dbReference>
<keyword evidence="6" id="KW-0812">Transmembrane</keyword>
<keyword evidence="2 6" id="KW-0808">Transferase</keyword>
<dbReference type="GO" id="GO:0005524">
    <property type="term" value="F:ATP binding"/>
    <property type="evidence" value="ECO:0007669"/>
    <property type="project" value="UniProtKB-UniRule"/>
</dbReference>
<accession>A0A5R9F302</accession>
<dbReference type="EC" id="2.7.7.85" evidence="6"/>
<gene>
    <name evidence="6" type="primary">dacB</name>
    <name evidence="8" type="ORF">FCL54_09120</name>
</gene>
<comment type="catalytic activity">
    <reaction evidence="1 6">
        <text>2 ATP = 3',3'-c-di-AMP + 2 diphosphate</text>
        <dbReference type="Rhea" id="RHEA:35655"/>
        <dbReference type="ChEBI" id="CHEBI:30616"/>
        <dbReference type="ChEBI" id="CHEBI:33019"/>
        <dbReference type="ChEBI" id="CHEBI:71500"/>
        <dbReference type="EC" id="2.7.7.85"/>
    </reaction>
</comment>
<dbReference type="InterPro" id="IPR036888">
    <property type="entry name" value="DNA_integrity_DisA_N_sf"/>
</dbReference>
<feature type="domain" description="DAC" evidence="7">
    <location>
        <begin position="43"/>
        <end position="204"/>
    </location>
</feature>
<dbReference type="InterPro" id="IPR034693">
    <property type="entry name" value="CdaS"/>
</dbReference>
<dbReference type="OrthoDB" id="9807385at2"/>
<comment type="caution">
    <text evidence="8">The sequence shown here is derived from an EMBL/GenBank/DDBJ whole genome shotgun (WGS) entry which is preliminary data.</text>
</comment>
<comment type="function">
    <text evidence="6">Catalyzes the condensation of 2 ATP molecules into cyclic di-AMP (c-di-AMP), a second messenger used to regulate differing processes in different bacteria.</text>
</comment>
<dbReference type="NCBIfam" id="NF038328">
    <property type="entry name" value="c-di-AMP_CdaS"/>
    <property type="match status" value="1"/>
</dbReference>
<evidence type="ECO:0000256" key="6">
    <source>
        <dbReference type="HAMAP-Rule" id="MF_00838"/>
    </source>
</evidence>
<dbReference type="SUPFAM" id="SSF143597">
    <property type="entry name" value="YojJ-like"/>
    <property type="match status" value="1"/>
</dbReference>
<dbReference type="Pfam" id="PF02457">
    <property type="entry name" value="DAC"/>
    <property type="match status" value="1"/>
</dbReference>
<evidence type="ECO:0000259" key="7">
    <source>
        <dbReference type="PROSITE" id="PS51794"/>
    </source>
</evidence>
<evidence type="ECO:0000256" key="5">
    <source>
        <dbReference type="ARBA" id="ARBA00022840"/>
    </source>
</evidence>
<dbReference type="RefSeq" id="WP_138125558.1">
    <property type="nucleotide sequence ID" value="NZ_SWLG01000005.1"/>
</dbReference>
<evidence type="ECO:0000256" key="3">
    <source>
        <dbReference type="ARBA" id="ARBA00022695"/>
    </source>
</evidence>
<keyword evidence="4 6" id="KW-0547">Nucleotide-binding</keyword>
<comment type="similarity">
    <text evidence="6">Belongs to the adenylate cyclase family. DacB/CdaS subfamily.</text>
</comment>
<evidence type="ECO:0000256" key="1">
    <source>
        <dbReference type="ARBA" id="ARBA00000877"/>
    </source>
</evidence>